<dbReference type="Proteomes" id="UP001157733">
    <property type="component" value="Chromosome"/>
</dbReference>
<evidence type="ECO:0000256" key="6">
    <source>
        <dbReference type="ARBA" id="ARBA00023136"/>
    </source>
</evidence>
<keyword evidence="9" id="KW-1185">Reference proteome</keyword>
<evidence type="ECO:0000313" key="9">
    <source>
        <dbReference type="Proteomes" id="UP001157733"/>
    </source>
</evidence>
<evidence type="ECO:0000256" key="2">
    <source>
        <dbReference type="ARBA" id="ARBA00008806"/>
    </source>
</evidence>
<dbReference type="InterPro" id="IPR051539">
    <property type="entry name" value="T4SS-coupling_protein"/>
</dbReference>
<proteinExistence type="inferred from homology"/>
<keyword evidence="6" id="KW-0472">Membrane</keyword>
<evidence type="ECO:0000256" key="1">
    <source>
        <dbReference type="ARBA" id="ARBA00004651"/>
    </source>
</evidence>
<dbReference type="EMBL" id="OX336137">
    <property type="protein sequence ID" value="CAI2717507.1"/>
    <property type="molecule type" value="Genomic_DNA"/>
</dbReference>
<evidence type="ECO:0000313" key="8">
    <source>
        <dbReference type="EMBL" id="CAI2717507.1"/>
    </source>
</evidence>
<dbReference type="CDD" id="cd01127">
    <property type="entry name" value="TrwB_TraG_TraD_VirD4"/>
    <property type="match status" value="1"/>
</dbReference>
<organism evidence="8 9">
    <name type="scientific">Nitrospina watsonii</name>
    <dbReference type="NCBI Taxonomy" id="1323948"/>
    <lineage>
        <taxon>Bacteria</taxon>
        <taxon>Pseudomonadati</taxon>
        <taxon>Nitrospinota/Tectimicrobiota group</taxon>
        <taxon>Nitrospinota</taxon>
        <taxon>Nitrospinia</taxon>
        <taxon>Nitrospinales</taxon>
        <taxon>Nitrospinaceae</taxon>
        <taxon>Nitrospina</taxon>
    </lineage>
</organism>
<reference evidence="8 9" key="1">
    <citation type="submission" date="2022-09" db="EMBL/GenBank/DDBJ databases">
        <authorList>
            <person name="Kop L."/>
        </authorList>
    </citation>
    <scope>NUCLEOTIDE SEQUENCE [LARGE SCALE GENOMIC DNA]</scope>
    <source>
        <strain evidence="8 9">347</strain>
    </source>
</reference>
<evidence type="ECO:0000256" key="3">
    <source>
        <dbReference type="ARBA" id="ARBA00022475"/>
    </source>
</evidence>
<dbReference type="InterPro" id="IPR027417">
    <property type="entry name" value="P-loop_NTPase"/>
</dbReference>
<accession>A0ABN8VUH7</accession>
<name>A0ABN8VUH7_9BACT</name>
<keyword evidence="5" id="KW-1133">Transmembrane helix</keyword>
<dbReference type="RefSeq" id="WP_282010444.1">
    <property type="nucleotide sequence ID" value="NZ_OX336137.1"/>
</dbReference>
<feature type="region of interest" description="Disordered" evidence="7">
    <location>
        <begin position="1"/>
        <end position="27"/>
    </location>
</feature>
<evidence type="ECO:0000256" key="4">
    <source>
        <dbReference type="ARBA" id="ARBA00022692"/>
    </source>
</evidence>
<feature type="compositionally biased region" description="Polar residues" evidence="7">
    <location>
        <begin position="1"/>
        <end position="10"/>
    </location>
</feature>
<protein>
    <submittedName>
        <fullName evidence="8">Type IV secretion system protein VirD4</fullName>
    </submittedName>
</protein>
<keyword evidence="3" id="KW-1003">Cell membrane</keyword>
<dbReference type="Gene3D" id="3.40.50.300">
    <property type="entry name" value="P-loop containing nucleotide triphosphate hydrolases"/>
    <property type="match status" value="1"/>
</dbReference>
<evidence type="ECO:0000256" key="7">
    <source>
        <dbReference type="SAM" id="MobiDB-lite"/>
    </source>
</evidence>
<dbReference type="PANTHER" id="PTHR37937">
    <property type="entry name" value="CONJUGATIVE TRANSFER: DNA TRANSPORT"/>
    <property type="match status" value="1"/>
</dbReference>
<dbReference type="SUPFAM" id="SSF52540">
    <property type="entry name" value="P-loop containing nucleoside triphosphate hydrolases"/>
    <property type="match status" value="1"/>
</dbReference>
<dbReference type="Pfam" id="PF02534">
    <property type="entry name" value="T4SS-DNA_transf"/>
    <property type="match status" value="1"/>
</dbReference>
<gene>
    <name evidence="8" type="ORF">NSPWAT_0648</name>
</gene>
<dbReference type="PANTHER" id="PTHR37937:SF1">
    <property type="entry name" value="CONJUGATIVE TRANSFER: DNA TRANSPORT"/>
    <property type="match status" value="1"/>
</dbReference>
<comment type="subcellular location">
    <subcellularLocation>
        <location evidence="1">Cell membrane</location>
        <topology evidence="1">Multi-pass membrane protein</topology>
    </subcellularLocation>
</comment>
<sequence length="506" mass="55818">MNRTTQNPNLVFSGIPRGVPGRKQGTGPGYELDQVPNAKWLPAESILQDFAYQPDRVLLGRLDRHLIGVGDDRHVITVAGSRSGKSVLLACNLIHYAGSVLVIDPKGELAGTTARRRAKGLGQKVCVLDPFAKTPDWVTPYRARFNPLSILKVDGPTVLEDAGLIADALVVSASNTDPHWDESARMFIEGVILHVLTYGGYEGIRDLVTVYDLLSKGKDSGEGKGSMEGLVEEMLHNARILQHDTLAGAIEAAALDFAERPDREQGSVLSTIRRHIRFLGYQSMQTVLRGHDFDLTELKTAAGGLTIYLCLPAGRMGTCNRWLRLFVNLALEAMEREPAKPHPPVLLCLDEFPILGHMKQIEDAAGQIAGFGVKLWPVLQDLNQLKSLYRERWETFMGNAGVLQFFGNADLTTLNYIQKRLGKTALPVQRTTHTAHDMSATRADNVALHDLLTGEEASRLFARDDVLKRQLIIAAGKAPMILQRVSYFDSNDPSFTSFKGKYDDLE</sequence>
<dbReference type="InterPro" id="IPR003688">
    <property type="entry name" value="TraG/VirD4"/>
</dbReference>
<evidence type="ECO:0000256" key="5">
    <source>
        <dbReference type="ARBA" id="ARBA00022989"/>
    </source>
</evidence>
<keyword evidence="4" id="KW-0812">Transmembrane</keyword>
<comment type="similarity">
    <text evidence="2">Belongs to the VirD4/TraG family.</text>
</comment>